<dbReference type="InterPro" id="IPR020846">
    <property type="entry name" value="MFS_dom"/>
</dbReference>
<keyword evidence="4" id="KW-0592">Phosphate transport</keyword>
<dbReference type="InterPro" id="IPR004738">
    <property type="entry name" value="Phos_permease"/>
</dbReference>
<feature type="transmembrane region" description="Helical" evidence="9">
    <location>
        <begin position="403"/>
        <end position="426"/>
    </location>
</feature>
<evidence type="ECO:0000313" key="12">
    <source>
        <dbReference type="Proteomes" id="UP001265746"/>
    </source>
</evidence>
<dbReference type="Gene3D" id="2.130.10.10">
    <property type="entry name" value="YVTN repeat-like/Quinoprotein amine dehydrogenase"/>
    <property type="match status" value="2"/>
</dbReference>
<evidence type="ECO:0000256" key="3">
    <source>
        <dbReference type="ARBA" id="ARBA00022483"/>
    </source>
</evidence>
<dbReference type="InterPro" id="IPR013905">
    <property type="entry name" value="Lgl_C_dom"/>
</dbReference>
<dbReference type="SUPFAM" id="SSF103473">
    <property type="entry name" value="MFS general substrate transporter"/>
    <property type="match status" value="1"/>
</dbReference>
<dbReference type="Pfam" id="PF08596">
    <property type="entry name" value="Lgl_C"/>
    <property type="match status" value="1"/>
</dbReference>
<dbReference type="CDD" id="cd15873">
    <property type="entry name" value="R-SNARE_STXBP5_6"/>
    <property type="match status" value="1"/>
</dbReference>
<dbReference type="PROSITE" id="PS00217">
    <property type="entry name" value="SUGAR_TRANSPORT_2"/>
    <property type="match status" value="1"/>
</dbReference>
<organism evidence="11 12">
    <name type="scientific">Phomopsis amygdali</name>
    <name type="common">Fusicoccum amygdali</name>
    <dbReference type="NCBI Taxonomy" id="1214568"/>
    <lineage>
        <taxon>Eukaryota</taxon>
        <taxon>Fungi</taxon>
        <taxon>Dikarya</taxon>
        <taxon>Ascomycota</taxon>
        <taxon>Pezizomycotina</taxon>
        <taxon>Sordariomycetes</taxon>
        <taxon>Sordariomycetidae</taxon>
        <taxon>Diaporthales</taxon>
        <taxon>Diaporthaceae</taxon>
        <taxon>Diaporthe</taxon>
    </lineage>
</organism>
<feature type="transmembrane region" description="Helical" evidence="9">
    <location>
        <begin position="99"/>
        <end position="116"/>
    </location>
</feature>
<dbReference type="GO" id="GO:0045159">
    <property type="term" value="F:myosin II binding"/>
    <property type="evidence" value="ECO:0007669"/>
    <property type="project" value="TreeGrafter"/>
</dbReference>
<keyword evidence="6 9" id="KW-1133">Transmembrane helix</keyword>
<evidence type="ECO:0000256" key="8">
    <source>
        <dbReference type="PROSITE-ProRule" id="PRU00221"/>
    </source>
</evidence>
<feature type="repeat" description="WD" evidence="8">
    <location>
        <begin position="832"/>
        <end position="862"/>
    </location>
</feature>
<dbReference type="SMART" id="SM00320">
    <property type="entry name" value="WD40"/>
    <property type="match status" value="6"/>
</dbReference>
<evidence type="ECO:0000259" key="10">
    <source>
        <dbReference type="PROSITE" id="PS50850"/>
    </source>
</evidence>
<feature type="transmembrane region" description="Helical" evidence="9">
    <location>
        <begin position="216"/>
        <end position="239"/>
    </location>
</feature>
<gene>
    <name evidence="11" type="ORF">N8I77_003233</name>
</gene>
<feature type="transmembrane region" description="Helical" evidence="9">
    <location>
        <begin position="363"/>
        <end position="383"/>
    </location>
</feature>
<dbReference type="InterPro" id="IPR005829">
    <property type="entry name" value="Sugar_transporter_CS"/>
</dbReference>
<dbReference type="InterPro" id="IPR005828">
    <property type="entry name" value="MFS_sugar_transport-like"/>
</dbReference>
<dbReference type="GO" id="GO:0005737">
    <property type="term" value="C:cytoplasm"/>
    <property type="evidence" value="ECO:0007669"/>
    <property type="project" value="TreeGrafter"/>
</dbReference>
<dbReference type="PANTHER" id="PTHR10241:SF25">
    <property type="entry name" value="TOMOSYN, ISOFORM C"/>
    <property type="match status" value="1"/>
</dbReference>
<reference evidence="11" key="1">
    <citation type="submission" date="2023-06" db="EMBL/GenBank/DDBJ databases">
        <authorList>
            <person name="Noh H."/>
        </authorList>
    </citation>
    <scope>NUCLEOTIDE SEQUENCE</scope>
    <source>
        <strain evidence="11">DUCC20226</strain>
    </source>
</reference>
<name>A0AAD9W7G4_PHOAM</name>
<dbReference type="CDD" id="cd17364">
    <property type="entry name" value="MFS_PhT"/>
    <property type="match status" value="1"/>
</dbReference>
<evidence type="ECO:0000256" key="6">
    <source>
        <dbReference type="ARBA" id="ARBA00022989"/>
    </source>
</evidence>
<keyword evidence="12" id="KW-1185">Reference proteome</keyword>
<keyword evidence="5 9" id="KW-0812">Transmembrane</keyword>
<protein>
    <recommendedName>
        <fullName evidence="10">Major facilitator superfamily (MFS) profile domain-containing protein</fullName>
    </recommendedName>
</protein>
<feature type="domain" description="Major facilitator superfamily (MFS) profile" evidence="10">
    <location>
        <begin position="84"/>
        <end position="569"/>
    </location>
</feature>
<dbReference type="NCBIfam" id="TIGR00887">
    <property type="entry name" value="2A0109"/>
    <property type="match status" value="1"/>
</dbReference>
<dbReference type="GO" id="GO:0005096">
    <property type="term" value="F:GTPase activator activity"/>
    <property type="evidence" value="ECO:0007669"/>
    <property type="project" value="TreeGrafter"/>
</dbReference>
<feature type="transmembrane region" description="Helical" evidence="9">
    <location>
        <begin position="128"/>
        <end position="147"/>
    </location>
</feature>
<feature type="transmembrane region" description="Helical" evidence="9">
    <location>
        <begin position="269"/>
        <end position="287"/>
    </location>
</feature>
<dbReference type="PANTHER" id="PTHR10241">
    <property type="entry name" value="LETHAL 2 GIANT LARVAE PROTEIN"/>
    <property type="match status" value="1"/>
</dbReference>
<evidence type="ECO:0000313" key="11">
    <source>
        <dbReference type="EMBL" id="KAK2609746.1"/>
    </source>
</evidence>
<dbReference type="InterPro" id="IPR036322">
    <property type="entry name" value="WD40_repeat_dom_sf"/>
</dbReference>
<dbReference type="PROSITE" id="PS50082">
    <property type="entry name" value="WD_REPEATS_2"/>
    <property type="match status" value="1"/>
</dbReference>
<feature type="transmembrane region" description="Helical" evidence="9">
    <location>
        <begin position="464"/>
        <end position="487"/>
    </location>
</feature>
<dbReference type="FunFam" id="2.130.10.10:FF:000848">
    <property type="entry name" value="SNARE-dependent exocytosis protein (Sro7), putative"/>
    <property type="match status" value="1"/>
</dbReference>
<dbReference type="Pfam" id="PF00083">
    <property type="entry name" value="Sugar_tr"/>
    <property type="match status" value="1"/>
</dbReference>
<evidence type="ECO:0000256" key="4">
    <source>
        <dbReference type="ARBA" id="ARBA00022592"/>
    </source>
</evidence>
<dbReference type="InterPro" id="IPR001680">
    <property type="entry name" value="WD40_rpt"/>
</dbReference>
<dbReference type="GO" id="GO:0019905">
    <property type="term" value="F:syntaxin binding"/>
    <property type="evidence" value="ECO:0007669"/>
    <property type="project" value="TreeGrafter"/>
</dbReference>
<evidence type="ECO:0000256" key="2">
    <source>
        <dbReference type="ARBA" id="ARBA00008070"/>
    </source>
</evidence>
<evidence type="ECO:0000256" key="7">
    <source>
        <dbReference type="ARBA" id="ARBA00023136"/>
    </source>
</evidence>
<dbReference type="Gene3D" id="1.20.1250.20">
    <property type="entry name" value="MFS general substrate transporter like domains"/>
    <property type="match status" value="2"/>
</dbReference>
<feature type="transmembrane region" description="Helical" evidence="9">
    <location>
        <begin position="542"/>
        <end position="564"/>
    </location>
</feature>
<comment type="caution">
    <text evidence="11">The sequence shown here is derived from an EMBL/GenBank/DDBJ whole genome shotgun (WGS) entry which is preliminary data.</text>
</comment>
<dbReference type="GO" id="GO:0006887">
    <property type="term" value="P:exocytosis"/>
    <property type="evidence" value="ECO:0007669"/>
    <property type="project" value="UniProtKB-KW"/>
</dbReference>
<dbReference type="GO" id="GO:0005315">
    <property type="term" value="F:phosphate transmembrane transporter activity"/>
    <property type="evidence" value="ECO:0007669"/>
    <property type="project" value="InterPro"/>
</dbReference>
<proteinExistence type="inferred from homology"/>
<dbReference type="EMBL" id="JAUJFL010000002">
    <property type="protein sequence ID" value="KAK2609746.1"/>
    <property type="molecule type" value="Genomic_DNA"/>
</dbReference>
<comment type="subcellular location">
    <subcellularLocation>
        <location evidence="1">Membrane</location>
        <topology evidence="1">Multi-pass membrane protein</topology>
    </subcellularLocation>
</comment>
<feature type="transmembrane region" description="Helical" evidence="9">
    <location>
        <begin position="176"/>
        <end position="195"/>
    </location>
</feature>
<feature type="transmembrane region" description="Helical" evidence="9">
    <location>
        <begin position="438"/>
        <end position="458"/>
    </location>
</feature>
<dbReference type="Proteomes" id="UP001265746">
    <property type="component" value="Unassembled WGS sequence"/>
</dbReference>
<evidence type="ECO:0000256" key="5">
    <source>
        <dbReference type="ARBA" id="ARBA00022692"/>
    </source>
</evidence>
<dbReference type="GO" id="GO:0006817">
    <property type="term" value="P:phosphate ion transport"/>
    <property type="evidence" value="ECO:0007669"/>
    <property type="project" value="UniProtKB-KW"/>
</dbReference>
<keyword evidence="8" id="KW-0853">WD repeat</keyword>
<evidence type="ECO:0000256" key="9">
    <source>
        <dbReference type="SAM" id="Phobius"/>
    </source>
</evidence>
<dbReference type="SUPFAM" id="SSF50978">
    <property type="entry name" value="WD40 repeat-like"/>
    <property type="match status" value="1"/>
</dbReference>
<dbReference type="PROSITE" id="PS50850">
    <property type="entry name" value="MFS"/>
    <property type="match status" value="1"/>
</dbReference>
<accession>A0AAD9W7G4</accession>
<evidence type="ECO:0000256" key="1">
    <source>
        <dbReference type="ARBA" id="ARBA00004141"/>
    </source>
</evidence>
<dbReference type="InterPro" id="IPR015943">
    <property type="entry name" value="WD40/YVTN_repeat-like_dom_sf"/>
</dbReference>
<keyword evidence="7 9" id="KW-0472">Membrane</keyword>
<dbReference type="InterPro" id="IPR036259">
    <property type="entry name" value="MFS_trans_sf"/>
</dbReference>
<dbReference type="GO" id="GO:0006893">
    <property type="term" value="P:Golgi to plasma membrane transport"/>
    <property type="evidence" value="ECO:0007669"/>
    <property type="project" value="TreeGrafter"/>
</dbReference>
<dbReference type="GO" id="GO:0005886">
    <property type="term" value="C:plasma membrane"/>
    <property type="evidence" value="ECO:0007669"/>
    <property type="project" value="TreeGrafter"/>
</dbReference>
<keyword evidence="4" id="KW-0813">Transport</keyword>
<sequence length="1576" mass="170403">MYLRVRPSFITCFTVIKMSSPKEGEQAGVYTNVTAIKQNMTSGGNLAFHNFNNDFAHISNANERRRLALAEIDKAPFGWYHVRAIAVAGIGFFTDSYDIFAIGLVTSLLGVVYFGGKIPDADDTAIKVATSAGTVAGQVGFGILADIVGRKKMYGLELMIIIFSTLAQSLSSSSPAMSIVGLIVFWRVLMGIGIGGDYPLSAIITSEFATTRWRGFMMNAVFAMQGFGQLAAGIVLLAVTQGFRGSLEVSETLTDCSTNGACASAVDKMWRVIVGFGAVPGCFALYFRLTIPETPRYTFDVDRDVQKAVEDVKTYRQGKWGEGEVDEFARAQAKQSAKVELDVPRASWSDFAAHYRKWQHLKVLLGCALSWFFLDIAFYGLGLNNAIILNTIGFSGGSNVYQIYHRTAIGNLILVLAGAVPGYWVSAALIDTVGRKPIQLFGFFMLTVLFCIIGFGFWNLSGLAFMVLFTLSQFFFNAGPNSTTFIIPGEVFPTRYRSTSHGISAASGKMGAIIAQVVFGPLRSIGADAAKAKTDPRWAAPWIAHIMQIFAAFMALGFCTSWLVPESARKTLEELAGEDDTAVSVVDSDLDGTMASFLRGKQAGMQKDLSAAILPHLFEPDEQARFGVNSQISCLAYDPTQSLLAVGTNESKFGNGQIYVFGQGRIQKYFQLAKPGSIRSLHFCANRLVSLNNRGELTIWDLDTAKRIAGGPCGSGVVCLVTDPMLDWAFVGQSSGEVAAYDLDRERLSPFRTPNFWRQKDPKATMAHLVSIQLHPRDIGKLLIAYTHGAVIYSFKQNQATKFFEYVLPAGAPGGNSENLDSVRRPRLTHAAWHPTGTFILTAHDDGSLVFWDPKDGRVVMARSLYETRVDQVASNPPPPRLIQPFTKISWCCKENPDDTALLIAGGQATDEPEKGLTFLELGQTPVYATSSWQALEDHFKAKRQHLLPVPPGTEVTNYCLLPRSSPHFAGAQDPIAILATLSSGELITMSFPSGYPISPTNQLHPSLSFVHPFVTKIVVSTLDRGRWLGMMEKRSKGEDLLKGGAEAPKPRRRYEGRNIILVAHADSTIRLWDLGHADEMENPTQLQVDLSRALDRFENVDVSAMHLAPNTGDFAAGTTSGDVVIYRWGGNRSFGQDESKQLESNPGGLVDISSRTEPSLKEGLQPFILYETGQGPITALCVSDVGFVAVGSEGGGISIIDLRGPTVIFKASMGELAQKEKRSSFLRGHSSATATKDYPVVIEFGIMTLDDDNYSSIACFVGTAQGKVATFKLLPSGNGYSAKLAGVANLGDRVIAICPIKTDSGQPAAATPEIMGGLRNGQHVNGVLVVATQTEARIFKPASSKGASKSFDDILCDAAAVTEFELHGFALVATFGDGTTRAFSLPGLKEISKAPLPMLDPTRSTSNIVAATGDVIGWAGPSELVIIPVWGTGTGKAGLNNDDKLINPEAVVPPRPTISNVQWLSGTQYVSPTDLDLLIGGPDRPASKRMIEAAEQEARLARGAPGAVSSGAAGQEGWGEYLQRQINERTEKLNIMGDNMESLNDNSQGWADDVNKFIGKQKRNVVMGGLKSKFF</sequence>
<keyword evidence="3" id="KW-0268">Exocytosis</keyword>
<dbReference type="Pfam" id="PF00400">
    <property type="entry name" value="WD40"/>
    <property type="match status" value="1"/>
</dbReference>
<comment type="similarity">
    <text evidence="2">Belongs to the WD repeat L(2)GL family.</text>
</comment>